<dbReference type="EMBL" id="SLXQ01000011">
    <property type="protein sequence ID" value="TCP47926.1"/>
    <property type="molecule type" value="Genomic_DNA"/>
</dbReference>
<sequence>MLTQVWGPAAIRAEIDYRAETIHRDVTRTRYSRIWRVARAGTRRRQRAR</sequence>
<proteinExistence type="predicted"/>
<evidence type="ECO:0000313" key="2">
    <source>
        <dbReference type="Proteomes" id="UP000294911"/>
    </source>
</evidence>
<comment type="caution">
    <text evidence="1">The sequence shown here is derived from an EMBL/GenBank/DDBJ whole genome shotgun (WGS) entry which is preliminary data.</text>
</comment>
<protein>
    <submittedName>
        <fullName evidence="1">Uncharacterized protein</fullName>
    </submittedName>
</protein>
<reference evidence="1 2" key="1">
    <citation type="submission" date="2019-03" db="EMBL/GenBank/DDBJ databases">
        <title>Genomic Encyclopedia of Type Strains, Phase IV (KMG-IV): sequencing the most valuable type-strain genomes for metagenomic binning, comparative biology and taxonomic classification.</title>
        <authorList>
            <person name="Goeker M."/>
        </authorList>
    </citation>
    <scope>NUCLEOTIDE SEQUENCE [LARGE SCALE GENOMIC DNA]</scope>
    <source>
        <strain evidence="1 2">DSM 45765</strain>
    </source>
</reference>
<evidence type="ECO:0000313" key="1">
    <source>
        <dbReference type="EMBL" id="TCP47926.1"/>
    </source>
</evidence>
<keyword evidence="2" id="KW-1185">Reference proteome</keyword>
<dbReference type="AlphaFoldDB" id="A0A4V2SSV4"/>
<gene>
    <name evidence="1" type="ORF">EV191_111131</name>
</gene>
<dbReference type="Proteomes" id="UP000294911">
    <property type="component" value="Unassembled WGS sequence"/>
</dbReference>
<name>A0A4V2SSV4_9PSEU</name>
<organism evidence="1 2">
    <name type="scientific">Tamaricihabitans halophyticus</name>
    <dbReference type="NCBI Taxonomy" id="1262583"/>
    <lineage>
        <taxon>Bacteria</taxon>
        <taxon>Bacillati</taxon>
        <taxon>Actinomycetota</taxon>
        <taxon>Actinomycetes</taxon>
        <taxon>Pseudonocardiales</taxon>
        <taxon>Pseudonocardiaceae</taxon>
        <taxon>Tamaricihabitans</taxon>
    </lineage>
</organism>
<dbReference type="RefSeq" id="WP_165913052.1">
    <property type="nucleotide sequence ID" value="NZ_SLXQ01000011.1"/>
</dbReference>
<accession>A0A4V2SSV4</accession>